<dbReference type="GO" id="GO:0015417">
    <property type="term" value="F:ABC-type polyamine transporter activity"/>
    <property type="evidence" value="ECO:0007669"/>
    <property type="project" value="UniProtKB-EC"/>
</dbReference>
<evidence type="ECO:0000256" key="1">
    <source>
        <dbReference type="ARBA" id="ARBA00022448"/>
    </source>
</evidence>
<dbReference type="FunFam" id="3.40.50.300:FF:000133">
    <property type="entry name" value="Spermidine/putrescine import ATP-binding protein PotA"/>
    <property type="match status" value="1"/>
</dbReference>
<feature type="domain" description="ABC transporter" evidence="8">
    <location>
        <begin position="7"/>
        <end position="237"/>
    </location>
</feature>
<evidence type="ECO:0000256" key="7">
    <source>
        <dbReference type="RuleBase" id="RU364083"/>
    </source>
</evidence>
<evidence type="ECO:0000256" key="2">
    <source>
        <dbReference type="ARBA" id="ARBA00022475"/>
    </source>
</evidence>
<comment type="function">
    <text evidence="7">Part of the ABC transporter complex PotABCD involved in spermidine/putrescine import. Responsible for energy coupling to the transport system.</text>
</comment>
<comment type="subunit">
    <text evidence="7">The complex is composed of two ATP-binding proteins (PotA), two transmembrane proteins (PotB and PotC) and a solute-binding protein (PotD).</text>
</comment>
<dbReference type="InterPro" id="IPR017871">
    <property type="entry name" value="ABC_transporter-like_CS"/>
</dbReference>
<dbReference type="NCBIfam" id="TIGR01187">
    <property type="entry name" value="potA"/>
    <property type="match status" value="1"/>
</dbReference>
<dbReference type="InterPro" id="IPR008995">
    <property type="entry name" value="Mo/tungstate-bd_C_term_dom"/>
</dbReference>
<evidence type="ECO:0000256" key="4">
    <source>
        <dbReference type="ARBA" id="ARBA00022840"/>
    </source>
</evidence>
<keyword evidence="2 7" id="KW-1003">Cell membrane</keyword>
<dbReference type="SUPFAM" id="SSF52540">
    <property type="entry name" value="P-loop containing nucleoside triphosphate hydrolases"/>
    <property type="match status" value="1"/>
</dbReference>
<dbReference type="SMART" id="SM00382">
    <property type="entry name" value="AAA"/>
    <property type="match status" value="1"/>
</dbReference>
<dbReference type="InterPro" id="IPR003439">
    <property type="entry name" value="ABC_transporter-like_ATP-bd"/>
</dbReference>
<keyword evidence="3 7" id="KW-0547">Nucleotide-binding</keyword>
<dbReference type="Pfam" id="PF08402">
    <property type="entry name" value="TOBE_2"/>
    <property type="match status" value="1"/>
</dbReference>
<comment type="catalytic activity">
    <reaction evidence="7">
        <text>ATP + H2O + polyamine-[polyamine-binding protein]Side 1 = ADP + phosphate + polyamineSide 2 + [polyamine-binding protein]Side 1.</text>
        <dbReference type="EC" id="7.6.2.11"/>
    </reaction>
</comment>
<keyword evidence="1 7" id="KW-0813">Transport</keyword>
<dbReference type="Gene3D" id="3.40.50.300">
    <property type="entry name" value="P-loop containing nucleotide triphosphate hydrolases"/>
    <property type="match status" value="1"/>
</dbReference>
<proteinExistence type="inferred from homology"/>
<evidence type="ECO:0000256" key="6">
    <source>
        <dbReference type="ARBA" id="ARBA00023136"/>
    </source>
</evidence>
<evidence type="ECO:0000259" key="8">
    <source>
        <dbReference type="PROSITE" id="PS50893"/>
    </source>
</evidence>
<dbReference type="Gene3D" id="2.40.50.100">
    <property type="match status" value="1"/>
</dbReference>
<dbReference type="GO" id="GO:0043190">
    <property type="term" value="C:ATP-binding cassette (ABC) transporter complex"/>
    <property type="evidence" value="ECO:0007669"/>
    <property type="project" value="InterPro"/>
</dbReference>
<accession>A0A450TSM7</accession>
<keyword evidence="6 7" id="KW-0472">Membrane</keyword>
<dbReference type="Pfam" id="PF00005">
    <property type="entry name" value="ABC_tran"/>
    <property type="match status" value="1"/>
</dbReference>
<dbReference type="InterPro" id="IPR013611">
    <property type="entry name" value="Transp-assoc_OB_typ2"/>
</dbReference>
<organism evidence="9">
    <name type="scientific">Candidatus Kentrum sp. FW</name>
    <dbReference type="NCBI Taxonomy" id="2126338"/>
    <lineage>
        <taxon>Bacteria</taxon>
        <taxon>Pseudomonadati</taxon>
        <taxon>Pseudomonadota</taxon>
        <taxon>Gammaproteobacteria</taxon>
        <taxon>Candidatus Kentrum</taxon>
    </lineage>
</organism>
<comment type="similarity">
    <text evidence="7">Belongs to the ABC transporter superfamily. Spermidine/putrescine importer (TC 3.A.1.11.1) family.</text>
</comment>
<dbReference type="GO" id="GO:0016887">
    <property type="term" value="F:ATP hydrolysis activity"/>
    <property type="evidence" value="ECO:0007669"/>
    <property type="project" value="InterPro"/>
</dbReference>
<evidence type="ECO:0000256" key="5">
    <source>
        <dbReference type="ARBA" id="ARBA00022967"/>
    </source>
</evidence>
<dbReference type="InterPro" id="IPR003593">
    <property type="entry name" value="AAA+_ATPase"/>
</dbReference>
<dbReference type="PANTHER" id="PTHR42781:SF4">
    <property type="entry name" value="SPERMIDINE_PUTRESCINE IMPORT ATP-BINDING PROTEIN POTA"/>
    <property type="match status" value="1"/>
</dbReference>
<dbReference type="EMBL" id="CAADFE010000027">
    <property type="protein sequence ID" value="VFJ71407.1"/>
    <property type="molecule type" value="Genomic_DNA"/>
</dbReference>
<reference evidence="9" key="1">
    <citation type="submission" date="2019-02" db="EMBL/GenBank/DDBJ databases">
        <authorList>
            <person name="Gruber-Vodicka R. H."/>
            <person name="Seah K. B. B."/>
        </authorList>
    </citation>
    <scope>NUCLEOTIDE SEQUENCE</scope>
    <source>
        <strain evidence="9">BECK_BZ131</strain>
    </source>
</reference>
<protein>
    <recommendedName>
        <fullName evidence="7">Spermidine/putrescine import ATP-binding protein PotA</fullName>
        <ecNumber evidence="7">7.6.2.11</ecNumber>
    </recommendedName>
</protein>
<evidence type="ECO:0000256" key="3">
    <source>
        <dbReference type="ARBA" id="ARBA00022741"/>
    </source>
</evidence>
<dbReference type="EC" id="7.6.2.11" evidence="7"/>
<keyword evidence="5 7" id="KW-1278">Translocase</keyword>
<dbReference type="GO" id="GO:0005524">
    <property type="term" value="F:ATP binding"/>
    <property type="evidence" value="ECO:0007669"/>
    <property type="project" value="UniProtKB-KW"/>
</dbReference>
<dbReference type="GO" id="GO:0015847">
    <property type="term" value="P:putrescine transport"/>
    <property type="evidence" value="ECO:0007669"/>
    <property type="project" value="UniProtKB-ARBA"/>
</dbReference>
<dbReference type="InterPro" id="IPR027417">
    <property type="entry name" value="P-loop_NTPase"/>
</dbReference>
<dbReference type="InterPro" id="IPR005893">
    <property type="entry name" value="PotA-like"/>
</dbReference>
<name>A0A450TSM7_9GAMM</name>
<keyword evidence="4 7" id="KW-0067">ATP-binding</keyword>
<sequence>MRDSPFIRLENVCKDFGALRAVDKVSFGIVRGEFFGLLGPSGCGKTTLLRMLAGFESPDSGEIRFDGQSMARVAPYARPVNMVFQNYALFPHLNVTGNIAFGLRKDRLPRRELDRRVKEALELVRLNGYGLRDVNELSGGERQRVALARALIKRPKVLLLDEPLGALDKKLRERMQIELRGLQRAIGITFVFVTHDQDEALAMSDRIAVMSLGRILEVGSPARLYEQPKTRFVAEFLGTMNFFSGKVRGIEGNSLLVDTAGLGRIRALNRDNGIDEGDSVTVAIRPENIVIEGIAGKISSPTDTNRVPGAIIDTAYFGDRMHIYVSVEGVRDPVSVTMQNLDGVALSGNNQGSVMLRWSKQSTLLIQSGQGNR</sequence>
<gene>
    <name evidence="7" type="primary">potA</name>
    <name evidence="9" type="ORF">BECKFW1821C_GA0114237_10276</name>
</gene>
<evidence type="ECO:0000313" key="9">
    <source>
        <dbReference type="EMBL" id="VFJ71407.1"/>
    </source>
</evidence>
<dbReference type="SUPFAM" id="SSF50331">
    <property type="entry name" value="MOP-like"/>
    <property type="match status" value="1"/>
</dbReference>
<dbReference type="PROSITE" id="PS00211">
    <property type="entry name" value="ABC_TRANSPORTER_1"/>
    <property type="match status" value="1"/>
</dbReference>
<dbReference type="InterPro" id="IPR050093">
    <property type="entry name" value="ABC_SmlMolc_Importer"/>
</dbReference>
<dbReference type="AlphaFoldDB" id="A0A450TSM7"/>
<dbReference type="PANTHER" id="PTHR42781">
    <property type="entry name" value="SPERMIDINE/PUTRESCINE IMPORT ATP-BINDING PROTEIN POTA"/>
    <property type="match status" value="1"/>
</dbReference>
<dbReference type="PROSITE" id="PS50893">
    <property type="entry name" value="ABC_TRANSPORTER_2"/>
    <property type="match status" value="1"/>
</dbReference>